<dbReference type="Gene3D" id="3.40.1090.10">
    <property type="entry name" value="Cytosolic phospholipase A2 catalytic domain"/>
    <property type="match status" value="2"/>
</dbReference>
<evidence type="ECO:0000259" key="5">
    <source>
        <dbReference type="PROSITE" id="PS51635"/>
    </source>
</evidence>
<feature type="short sequence motif" description="GXGXXG" evidence="4">
    <location>
        <begin position="22"/>
        <end position="27"/>
    </location>
</feature>
<dbReference type="PANTHER" id="PTHR14226">
    <property type="entry name" value="NEUROPATHY TARGET ESTERASE/SWISS CHEESE D.MELANOGASTER"/>
    <property type="match status" value="1"/>
</dbReference>
<dbReference type="PROSITE" id="PS51635">
    <property type="entry name" value="PNPLA"/>
    <property type="match status" value="1"/>
</dbReference>
<sequence length="382" mass="42465">MSQSSLHAELSQLGQQVLVFQGGGALGAYQAGVYEALHKAGIEVDWAIGTSIGAINASIIAGNAPTDRMDRLRAFWKRVEFGGWLDDYLPDALSTALRYWSAVTTGIPGFFEPNLVSRFGLQSPLESVDAGYYSVGPLRDTLRELIDFDVVNSGATRLTVGASNISTSEMVYFDTREEALDMRHILASGALPPAFPPVRIGDDFFWDGGVLSNTPVETVFDDNPRRNSMIYSVHIWNPEGPPPRSMHDVMNRYKDVQYSSRSAAHIKRQRQLHRLRHVITEIADHLSEDARSDPRVQNLLGYGCRTRMHVVRLLAPRLGYEDHSKDVDFSPAGIKQRWEAGYAHTMRMLDAAPWRSETDPIEGFILHETMAGESISTAAAME</sequence>
<dbReference type="GO" id="GO:0016787">
    <property type="term" value="F:hydrolase activity"/>
    <property type="evidence" value="ECO:0007669"/>
    <property type="project" value="UniProtKB-UniRule"/>
</dbReference>
<protein>
    <submittedName>
        <fullName evidence="6">Patatin</fullName>
    </submittedName>
</protein>
<dbReference type="Proteomes" id="UP000077262">
    <property type="component" value="Unassembled WGS sequence"/>
</dbReference>
<feature type="active site" description="Nucleophile" evidence="4">
    <location>
        <position position="51"/>
    </location>
</feature>
<proteinExistence type="predicted"/>
<dbReference type="Pfam" id="PF12536">
    <property type="entry name" value="DUF3734"/>
    <property type="match status" value="1"/>
</dbReference>
<dbReference type="AlphaFoldDB" id="A0A177JYE2"/>
<dbReference type="PANTHER" id="PTHR14226:SF57">
    <property type="entry name" value="BLR7027 PROTEIN"/>
    <property type="match status" value="1"/>
</dbReference>
<keyword evidence="3 4" id="KW-0443">Lipid metabolism</keyword>
<comment type="caution">
    <text evidence="6">The sequence shown here is derived from an EMBL/GenBank/DDBJ whole genome shotgun (WGS) entry which is preliminary data.</text>
</comment>
<dbReference type="RefSeq" id="WP_063976204.1">
    <property type="nucleotide sequence ID" value="NZ_LSTR01000025.1"/>
</dbReference>
<evidence type="ECO:0000256" key="3">
    <source>
        <dbReference type="ARBA" id="ARBA00023098"/>
    </source>
</evidence>
<dbReference type="GO" id="GO:0016042">
    <property type="term" value="P:lipid catabolic process"/>
    <property type="evidence" value="ECO:0007669"/>
    <property type="project" value="UniProtKB-UniRule"/>
</dbReference>
<evidence type="ECO:0000313" key="7">
    <source>
        <dbReference type="Proteomes" id="UP000077262"/>
    </source>
</evidence>
<evidence type="ECO:0000313" key="6">
    <source>
        <dbReference type="EMBL" id="OAH45371.1"/>
    </source>
</evidence>
<reference evidence="6 7" key="1">
    <citation type="submission" date="2016-02" db="EMBL/GenBank/DDBJ databases">
        <authorList>
            <person name="Wen L."/>
            <person name="He K."/>
            <person name="Yang H."/>
        </authorList>
    </citation>
    <scope>NUCLEOTIDE SEQUENCE [LARGE SCALE GENOMIC DNA]</scope>
    <source>
        <strain evidence="6 7">CD09_2</strain>
    </source>
</reference>
<evidence type="ECO:0000256" key="1">
    <source>
        <dbReference type="ARBA" id="ARBA00022801"/>
    </source>
</evidence>
<evidence type="ECO:0000256" key="4">
    <source>
        <dbReference type="PROSITE-ProRule" id="PRU01161"/>
    </source>
</evidence>
<dbReference type="InterPro" id="IPR050301">
    <property type="entry name" value="NTE"/>
</dbReference>
<dbReference type="InterPro" id="IPR002641">
    <property type="entry name" value="PNPLA_dom"/>
</dbReference>
<organism evidence="6 7">
    <name type="scientific">Sphingobium yanoikuyae</name>
    <name type="common">Sphingomonas yanoikuyae</name>
    <dbReference type="NCBI Taxonomy" id="13690"/>
    <lineage>
        <taxon>Bacteria</taxon>
        <taxon>Pseudomonadati</taxon>
        <taxon>Pseudomonadota</taxon>
        <taxon>Alphaproteobacteria</taxon>
        <taxon>Sphingomonadales</taxon>
        <taxon>Sphingomonadaceae</taxon>
        <taxon>Sphingobium</taxon>
    </lineage>
</organism>
<feature type="active site" description="Proton acceptor" evidence="4">
    <location>
        <position position="207"/>
    </location>
</feature>
<keyword evidence="2 4" id="KW-0442">Lipid degradation</keyword>
<evidence type="ECO:0000256" key="2">
    <source>
        <dbReference type="ARBA" id="ARBA00022963"/>
    </source>
</evidence>
<dbReference type="OrthoDB" id="9807112at2"/>
<accession>A0A177JYE2</accession>
<dbReference type="CDD" id="cd07209">
    <property type="entry name" value="Pat_hypo_Ecoli_Z1214_like"/>
    <property type="match status" value="1"/>
</dbReference>
<name>A0A177JYE2_SPHYA</name>
<feature type="domain" description="PNPLA" evidence="5">
    <location>
        <begin position="18"/>
        <end position="220"/>
    </location>
</feature>
<dbReference type="EMBL" id="LSTR01000025">
    <property type="protein sequence ID" value="OAH45371.1"/>
    <property type="molecule type" value="Genomic_DNA"/>
</dbReference>
<dbReference type="InterPro" id="IPR016035">
    <property type="entry name" value="Acyl_Trfase/lysoPLipase"/>
</dbReference>
<dbReference type="Pfam" id="PF01734">
    <property type="entry name" value="Patatin"/>
    <property type="match status" value="1"/>
</dbReference>
<dbReference type="SUPFAM" id="SSF52151">
    <property type="entry name" value="FabD/lysophospholipase-like"/>
    <property type="match status" value="1"/>
</dbReference>
<feature type="short sequence motif" description="DGA/G" evidence="4">
    <location>
        <begin position="207"/>
        <end position="209"/>
    </location>
</feature>
<dbReference type="InterPro" id="IPR021095">
    <property type="entry name" value="DUF3734"/>
</dbReference>
<gene>
    <name evidence="6" type="ORF">AX777_17315</name>
</gene>
<keyword evidence="1 4" id="KW-0378">Hydrolase</keyword>
<feature type="short sequence motif" description="GXSXG" evidence="4">
    <location>
        <begin position="49"/>
        <end position="53"/>
    </location>
</feature>